<comment type="caution">
    <text evidence="3">The sequence shown here is derived from an EMBL/GenBank/DDBJ whole genome shotgun (WGS) entry which is preliminary data.</text>
</comment>
<reference evidence="4 5" key="1">
    <citation type="submission" date="2017-12" db="EMBL/GenBank/DDBJ databases">
        <authorList>
            <person name="Paulsen S."/>
            <person name="Gram L.K."/>
        </authorList>
    </citation>
    <scope>NUCLEOTIDE SEQUENCE [LARGE SCALE GENOMIC DNA]</scope>
    <source>
        <strain evidence="3 5">S2231</strain>
        <strain evidence="2 4">S2233</strain>
    </source>
</reference>
<evidence type="ECO:0000256" key="1">
    <source>
        <dbReference type="SAM" id="Phobius"/>
    </source>
</evidence>
<sequence length="83" mass="9246">MNSGRRVSHFCPPDAGQDPEQPWIIAPICLIPITLINNYTIAQFLALRLLVLSISLINVFQALLQLSIIPLWLLKQSHGMAVV</sequence>
<evidence type="ECO:0000313" key="3">
    <source>
        <dbReference type="EMBL" id="TMP58960.1"/>
    </source>
</evidence>
<reference evidence="4 5" key="2">
    <citation type="submission" date="2019-06" db="EMBL/GenBank/DDBJ databases">
        <title>Co-occurence of chitin degradation, pigmentation and bioactivity in marine Pseudoalteromonas.</title>
        <authorList>
            <person name="Sonnenschein E.C."/>
            <person name="Bech P.K."/>
        </authorList>
    </citation>
    <scope>NUCLEOTIDE SEQUENCE [LARGE SCALE GENOMIC DNA]</scope>
    <source>
        <strain evidence="5">S2231</strain>
        <strain evidence="4">S2233</strain>
    </source>
</reference>
<dbReference type="EMBL" id="PNCK01000103">
    <property type="protein sequence ID" value="TMP39157.1"/>
    <property type="molecule type" value="Genomic_DNA"/>
</dbReference>
<evidence type="ECO:0000313" key="5">
    <source>
        <dbReference type="Proteomes" id="UP000307706"/>
    </source>
</evidence>
<dbReference type="Proteomes" id="UP000307706">
    <property type="component" value="Unassembled WGS sequence"/>
</dbReference>
<dbReference type="EMBL" id="PNCL01000050">
    <property type="protein sequence ID" value="TMP58960.1"/>
    <property type="molecule type" value="Genomic_DNA"/>
</dbReference>
<feature type="transmembrane region" description="Helical" evidence="1">
    <location>
        <begin position="23"/>
        <end position="42"/>
    </location>
</feature>
<dbReference type="Proteomes" id="UP000305730">
    <property type="component" value="Unassembled WGS sequence"/>
</dbReference>
<proteinExistence type="predicted"/>
<reference evidence="3" key="3">
    <citation type="submission" date="2019-09" db="EMBL/GenBank/DDBJ databases">
        <title>Co-occurence of chitin degradation, pigmentation and bioactivity in marine Pseudoalteromonas.</title>
        <authorList>
            <person name="Sonnenschein E.C."/>
            <person name="Bech P.K."/>
        </authorList>
    </citation>
    <scope>NUCLEOTIDE SEQUENCE</scope>
    <source>
        <strain evidence="3">S2231</strain>
        <strain evidence="2">S2233</strain>
    </source>
</reference>
<evidence type="ECO:0000313" key="4">
    <source>
        <dbReference type="Proteomes" id="UP000305730"/>
    </source>
</evidence>
<accession>A0A5S3XPZ1</accession>
<keyword evidence="4" id="KW-1185">Reference proteome</keyword>
<feature type="transmembrane region" description="Helical" evidence="1">
    <location>
        <begin position="49"/>
        <end position="73"/>
    </location>
</feature>
<gene>
    <name evidence="3" type="ORF">CWB96_10355</name>
    <name evidence="2" type="ORF">CWB97_21105</name>
</gene>
<protein>
    <submittedName>
        <fullName evidence="3">Uncharacterized protein</fullName>
    </submittedName>
</protein>
<name>A0A5S3XPZ1_9GAMM</name>
<keyword evidence="1" id="KW-0472">Membrane</keyword>
<keyword evidence="1" id="KW-1133">Transmembrane helix</keyword>
<evidence type="ECO:0000313" key="2">
    <source>
        <dbReference type="EMBL" id="TMP39157.1"/>
    </source>
</evidence>
<organism evidence="3 5">
    <name type="scientific">Pseudoalteromonas citrea</name>
    <dbReference type="NCBI Taxonomy" id="43655"/>
    <lineage>
        <taxon>Bacteria</taxon>
        <taxon>Pseudomonadati</taxon>
        <taxon>Pseudomonadota</taxon>
        <taxon>Gammaproteobacteria</taxon>
        <taxon>Alteromonadales</taxon>
        <taxon>Pseudoalteromonadaceae</taxon>
        <taxon>Pseudoalteromonas</taxon>
    </lineage>
</organism>
<keyword evidence="1" id="KW-0812">Transmembrane</keyword>
<dbReference type="AlphaFoldDB" id="A0A5S3XPZ1"/>